<dbReference type="EMBL" id="LGRX02013394">
    <property type="protein sequence ID" value="KAK3266160.1"/>
    <property type="molecule type" value="Genomic_DNA"/>
</dbReference>
<gene>
    <name evidence="2" type="ORF">CYMTET_25196</name>
</gene>
<evidence type="ECO:0000256" key="1">
    <source>
        <dbReference type="SAM" id="MobiDB-lite"/>
    </source>
</evidence>
<accession>A0AAE0FV19</accession>
<evidence type="ECO:0000313" key="3">
    <source>
        <dbReference type="Proteomes" id="UP001190700"/>
    </source>
</evidence>
<organism evidence="2 3">
    <name type="scientific">Cymbomonas tetramitiformis</name>
    <dbReference type="NCBI Taxonomy" id="36881"/>
    <lineage>
        <taxon>Eukaryota</taxon>
        <taxon>Viridiplantae</taxon>
        <taxon>Chlorophyta</taxon>
        <taxon>Pyramimonadophyceae</taxon>
        <taxon>Pyramimonadales</taxon>
        <taxon>Pyramimonadaceae</taxon>
        <taxon>Cymbomonas</taxon>
    </lineage>
</organism>
<protein>
    <submittedName>
        <fullName evidence="2">Uncharacterized protein</fullName>
    </submittedName>
</protein>
<feature type="region of interest" description="Disordered" evidence="1">
    <location>
        <begin position="28"/>
        <end position="122"/>
    </location>
</feature>
<dbReference type="AlphaFoldDB" id="A0AAE0FV19"/>
<proteinExistence type="predicted"/>
<feature type="compositionally biased region" description="Basic and acidic residues" evidence="1">
    <location>
        <begin position="86"/>
        <end position="97"/>
    </location>
</feature>
<evidence type="ECO:0000313" key="2">
    <source>
        <dbReference type="EMBL" id="KAK3266160.1"/>
    </source>
</evidence>
<sequence length="122" mass="13188">MTDLEDEEGKKADRDKYWGFQLFMGGRSLAGEPGKGGRERGNCAPKAPREAGIKGEGEGKIRWADGRGEPEWGREENCVEGPRAGTGEKGREGKIAARDLAGSQEKGEERRNCAPKARGELG</sequence>
<dbReference type="Proteomes" id="UP001190700">
    <property type="component" value="Unassembled WGS sequence"/>
</dbReference>
<feature type="compositionally biased region" description="Basic and acidic residues" evidence="1">
    <location>
        <begin position="35"/>
        <end position="77"/>
    </location>
</feature>
<reference evidence="2 3" key="1">
    <citation type="journal article" date="2015" name="Genome Biol. Evol.">
        <title>Comparative Genomics of a Bacterivorous Green Alga Reveals Evolutionary Causalities and Consequences of Phago-Mixotrophic Mode of Nutrition.</title>
        <authorList>
            <person name="Burns J.A."/>
            <person name="Paasch A."/>
            <person name="Narechania A."/>
            <person name="Kim E."/>
        </authorList>
    </citation>
    <scope>NUCLEOTIDE SEQUENCE [LARGE SCALE GENOMIC DNA]</scope>
    <source>
        <strain evidence="2 3">PLY_AMNH</strain>
    </source>
</reference>
<keyword evidence="3" id="KW-1185">Reference proteome</keyword>
<feature type="compositionally biased region" description="Basic and acidic residues" evidence="1">
    <location>
        <begin position="105"/>
        <end position="122"/>
    </location>
</feature>
<comment type="caution">
    <text evidence="2">The sequence shown here is derived from an EMBL/GenBank/DDBJ whole genome shotgun (WGS) entry which is preliminary data.</text>
</comment>
<name>A0AAE0FV19_9CHLO</name>